<dbReference type="GO" id="GO:0042597">
    <property type="term" value="C:periplasmic space"/>
    <property type="evidence" value="ECO:0007669"/>
    <property type="project" value="UniProtKB-ARBA"/>
</dbReference>
<dbReference type="Proteomes" id="UP000518206">
    <property type="component" value="Unassembled WGS sequence"/>
</dbReference>
<proteinExistence type="predicted"/>
<feature type="chain" id="PRO_5039591873" evidence="1">
    <location>
        <begin position="29"/>
        <end position="555"/>
    </location>
</feature>
<dbReference type="SUPFAM" id="SSF53850">
    <property type="entry name" value="Periplasmic binding protein-like II"/>
    <property type="match status" value="1"/>
</dbReference>
<dbReference type="InterPro" id="IPR000914">
    <property type="entry name" value="SBP_5_dom"/>
</dbReference>
<accession>A0A7W4UFJ9</accession>
<evidence type="ECO:0000313" key="4">
    <source>
        <dbReference type="Proteomes" id="UP000518206"/>
    </source>
</evidence>
<keyword evidence="1" id="KW-0732">Signal</keyword>
<dbReference type="RefSeq" id="WP_183296082.1">
    <property type="nucleotide sequence ID" value="NZ_JACHVX010000003.1"/>
</dbReference>
<feature type="signal peptide" evidence="1">
    <location>
        <begin position="1"/>
        <end position="28"/>
    </location>
</feature>
<evidence type="ECO:0000313" key="3">
    <source>
        <dbReference type="EMBL" id="MBB2923207.1"/>
    </source>
</evidence>
<dbReference type="PIRSF" id="PIRSF002741">
    <property type="entry name" value="MppA"/>
    <property type="match status" value="1"/>
</dbReference>
<feature type="domain" description="Solute-binding protein family 5" evidence="2">
    <location>
        <begin position="86"/>
        <end position="446"/>
    </location>
</feature>
<dbReference type="CDD" id="cd08509">
    <property type="entry name" value="PBP2_TmCBP_oligosaccharides_like"/>
    <property type="match status" value="1"/>
</dbReference>
<dbReference type="Pfam" id="PF00496">
    <property type="entry name" value="SBP_bac_5"/>
    <property type="match status" value="1"/>
</dbReference>
<dbReference type="EMBL" id="JACHVX010000003">
    <property type="protein sequence ID" value="MBB2923207.1"/>
    <property type="molecule type" value="Genomic_DNA"/>
</dbReference>
<gene>
    <name evidence="3" type="ORF">FHR80_002132</name>
</gene>
<evidence type="ECO:0000256" key="1">
    <source>
        <dbReference type="SAM" id="SignalP"/>
    </source>
</evidence>
<dbReference type="InterPro" id="IPR030678">
    <property type="entry name" value="Peptide/Ni-bd"/>
</dbReference>
<dbReference type="Gene3D" id="3.40.190.10">
    <property type="entry name" value="Periplasmic binding protein-like II"/>
    <property type="match status" value="1"/>
</dbReference>
<comment type="caution">
    <text evidence="3">The sequence shown here is derived from an EMBL/GenBank/DDBJ whole genome shotgun (WGS) entry which is preliminary data.</text>
</comment>
<dbReference type="PROSITE" id="PS51257">
    <property type="entry name" value="PROKAR_LIPOPROTEIN"/>
    <property type="match status" value="1"/>
</dbReference>
<dbReference type="GO" id="GO:0043190">
    <property type="term" value="C:ATP-binding cassette (ABC) transporter complex"/>
    <property type="evidence" value="ECO:0007669"/>
    <property type="project" value="InterPro"/>
</dbReference>
<reference evidence="3 4" key="1">
    <citation type="submission" date="2020-08" db="EMBL/GenBank/DDBJ databases">
        <title>The Agave Microbiome: Exploring the role of microbial communities in plant adaptations to desert environments.</title>
        <authorList>
            <person name="Partida-Martinez L.P."/>
        </authorList>
    </citation>
    <scope>NUCLEOTIDE SEQUENCE [LARGE SCALE GENOMIC DNA]</scope>
    <source>
        <strain evidence="3 4">RAS26</strain>
    </source>
</reference>
<dbReference type="GO" id="GO:1904680">
    <property type="term" value="F:peptide transmembrane transporter activity"/>
    <property type="evidence" value="ECO:0007669"/>
    <property type="project" value="TreeGrafter"/>
</dbReference>
<dbReference type="Gene3D" id="3.90.76.10">
    <property type="entry name" value="Dipeptide-binding Protein, Domain 1"/>
    <property type="match status" value="1"/>
</dbReference>
<name>A0A7W4UFJ9_9CELL</name>
<sequence>MTRPTTSRRGRALGAIALAGALALTGCAGGGTSGALDGTQLLQIPREDTATFSRNFNPFSPNAAPMTQQAIYEPLLVFNPNDGTTTPWLASEWTPAPDGTGITFTLRDGVQWSDGEPFTAADVAFTFQLQKDVAGGFEYLDTITAEDDNTVTFTFTTPFAPALYELGRQVIVPEHIWESIDDAALETNETPVGTGPYTEVVSFESQAFSLGKNPSYWQPDKQKIEGIQMLAFAGNDPANLATTNGETDWADQFIPDIEKAFVAEDPDHRHFWFPATDSVINWQLNTTKPPFDDVQVRKALSMAIDRESITEVAMQGYTHPADCTGLSDGYDAWRDEAVAGGCDWTDRDVDGANAILDEAGYTRGADGIRTMPDGSPLAFDISVGATSSDWLSAANIIDQNLDDVGVDATVNAPDWSAVVAGYEDGSFDTGIVWSNMEATPYQFYRGVMSTETVKPVGEQATQNYHRFGVPEADALLTQFAGSTDEASQRQAIDELQVLFDELAPVVPLFPGPRWGAYNTTRFTGFPTEDDPYATLSTRGPTTVLVLTTLAPVVSE</sequence>
<evidence type="ECO:0000259" key="2">
    <source>
        <dbReference type="Pfam" id="PF00496"/>
    </source>
</evidence>
<dbReference type="InterPro" id="IPR039424">
    <property type="entry name" value="SBP_5"/>
</dbReference>
<dbReference type="GO" id="GO:0015833">
    <property type="term" value="P:peptide transport"/>
    <property type="evidence" value="ECO:0007669"/>
    <property type="project" value="TreeGrafter"/>
</dbReference>
<organism evidence="3 4">
    <name type="scientific">Cellulomonas cellasea</name>
    <dbReference type="NCBI Taxonomy" id="43670"/>
    <lineage>
        <taxon>Bacteria</taxon>
        <taxon>Bacillati</taxon>
        <taxon>Actinomycetota</taxon>
        <taxon>Actinomycetes</taxon>
        <taxon>Micrococcales</taxon>
        <taxon>Cellulomonadaceae</taxon>
        <taxon>Cellulomonas</taxon>
    </lineage>
</organism>
<reference evidence="3 4" key="2">
    <citation type="submission" date="2020-08" db="EMBL/GenBank/DDBJ databases">
        <authorList>
            <person name="Partida-Martinez L."/>
            <person name="Huntemann M."/>
            <person name="Clum A."/>
            <person name="Wang J."/>
            <person name="Palaniappan K."/>
            <person name="Ritter S."/>
            <person name="Chen I.-M."/>
            <person name="Stamatis D."/>
            <person name="Reddy T."/>
            <person name="O'Malley R."/>
            <person name="Daum C."/>
            <person name="Shapiro N."/>
            <person name="Ivanova N."/>
            <person name="Kyrpides N."/>
            <person name="Woyke T."/>
        </authorList>
    </citation>
    <scope>NUCLEOTIDE SEQUENCE [LARGE SCALE GENOMIC DNA]</scope>
    <source>
        <strain evidence="3 4">RAS26</strain>
    </source>
</reference>
<protein>
    <submittedName>
        <fullName evidence="3">Peptide/nickel transport system substrate-binding protein</fullName>
    </submittedName>
</protein>
<dbReference type="PANTHER" id="PTHR30290:SF82">
    <property type="entry name" value="ABC-TYPE DIPEPTIDE_OLIGOPEPTIDE TRANSPORT SYSTEM, PERIPLASMIC COMPONENT"/>
    <property type="match status" value="1"/>
</dbReference>
<dbReference type="Gene3D" id="3.10.105.10">
    <property type="entry name" value="Dipeptide-binding Protein, Domain 3"/>
    <property type="match status" value="1"/>
</dbReference>
<dbReference type="AlphaFoldDB" id="A0A7W4UFJ9"/>
<dbReference type="PANTHER" id="PTHR30290">
    <property type="entry name" value="PERIPLASMIC BINDING COMPONENT OF ABC TRANSPORTER"/>
    <property type="match status" value="1"/>
</dbReference>